<dbReference type="PANTHER" id="PTHR22722:SF14">
    <property type="entry name" value="MEGALIN, ISOFORM A"/>
    <property type="match status" value="1"/>
</dbReference>
<dbReference type="InterPro" id="IPR002172">
    <property type="entry name" value="LDrepeatLR_classA_rpt"/>
</dbReference>
<evidence type="ECO:0000313" key="3">
    <source>
        <dbReference type="EMBL" id="WAS89899.1"/>
    </source>
</evidence>
<dbReference type="Gene3D" id="4.10.400.10">
    <property type="entry name" value="Low-density Lipoprotein Receptor"/>
    <property type="match status" value="3"/>
</dbReference>
<keyword evidence="4" id="KW-1185">Reference proteome</keyword>
<dbReference type="PROSITE" id="PS51257">
    <property type="entry name" value="PROKAR_LIPOPROTEIN"/>
    <property type="match status" value="1"/>
</dbReference>
<dbReference type="InterPro" id="IPR036055">
    <property type="entry name" value="LDL_receptor-like_sf"/>
</dbReference>
<feature type="chain" id="PRO_5045111429" description="Low-density lipoprotein receptor domain class A" evidence="2">
    <location>
        <begin position="22"/>
        <end position="271"/>
    </location>
</feature>
<accession>A0ABY7GSI7</accession>
<keyword evidence="2" id="KW-0732">Signal</keyword>
<feature type="signal peptide" evidence="2">
    <location>
        <begin position="1"/>
        <end position="21"/>
    </location>
</feature>
<proteinExistence type="predicted"/>
<organism evidence="3 4">
    <name type="scientific">Nannocystis punicea</name>
    <dbReference type="NCBI Taxonomy" id="2995304"/>
    <lineage>
        <taxon>Bacteria</taxon>
        <taxon>Pseudomonadati</taxon>
        <taxon>Myxococcota</taxon>
        <taxon>Polyangia</taxon>
        <taxon>Nannocystales</taxon>
        <taxon>Nannocystaceae</taxon>
        <taxon>Nannocystis</taxon>
    </lineage>
</organism>
<dbReference type="PRINTS" id="PR00261">
    <property type="entry name" value="LDLRECEPTOR"/>
</dbReference>
<dbReference type="SUPFAM" id="SSF57424">
    <property type="entry name" value="LDL receptor-like module"/>
    <property type="match status" value="3"/>
</dbReference>
<dbReference type="SMART" id="SM00192">
    <property type="entry name" value="LDLa"/>
    <property type="match status" value="3"/>
</dbReference>
<keyword evidence="1" id="KW-1015">Disulfide bond</keyword>
<dbReference type="PANTHER" id="PTHR22722">
    <property type="entry name" value="LOW-DENSITY LIPOPROTEIN RECEPTOR-RELATED PROTEIN 2-RELATED"/>
    <property type="match status" value="1"/>
</dbReference>
<dbReference type="CDD" id="cd00112">
    <property type="entry name" value="LDLa"/>
    <property type="match status" value="2"/>
</dbReference>
<sequence>MTPRRLLAGALLLCACPNEQMSGGATVSATDATTTDANIPDVPTTTATTTSGSATVTACEKKALATEATAGLRCPCEVDLGAYTDVDGCIADFIATANDPCLCDIEEDPAHAPFVACLADAAVQYQGCLEPLKCADQDAFYTCNGRYADAMAACEDGAKASVGAMAVACNGQPAFACDGGGQILAQYECDGEPDCKDMSDEVKANCTFVCDDGQEILVFNKCDGAPDCDDMSDEATALCYFSCDDGLEIPKSWICDGNEDCADKTDEAMCP</sequence>
<dbReference type="RefSeq" id="WP_269032211.1">
    <property type="nucleotide sequence ID" value="NZ_CP114040.1"/>
</dbReference>
<dbReference type="EMBL" id="CP114040">
    <property type="protein sequence ID" value="WAS89899.1"/>
    <property type="molecule type" value="Genomic_DNA"/>
</dbReference>
<evidence type="ECO:0000313" key="4">
    <source>
        <dbReference type="Proteomes" id="UP001164459"/>
    </source>
</evidence>
<protein>
    <recommendedName>
        <fullName evidence="5">Low-density lipoprotein receptor domain class A</fullName>
    </recommendedName>
</protein>
<dbReference type="InterPro" id="IPR051221">
    <property type="entry name" value="LDLR-related"/>
</dbReference>
<reference evidence="3" key="1">
    <citation type="submission" date="2022-11" db="EMBL/GenBank/DDBJ databases">
        <title>Minimal conservation of predation-associated metabolite biosynthetic gene clusters underscores biosynthetic potential of Myxococcota including descriptions for ten novel species: Archangium lansinium sp. nov., Myxococcus landrumus sp. nov., Nannocystis bai.</title>
        <authorList>
            <person name="Ahearne A."/>
            <person name="Stevens C."/>
            <person name="Dowd S."/>
        </authorList>
    </citation>
    <scope>NUCLEOTIDE SEQUENCE</scope>
    <source>
        <strain evidence="3">Fl3</strain>
    </source>
</reference>
<dbReference type="Pfam" id="PF00057">
    <property type="entry name" value="Ldl_recept_a"/>
    <property type="match status" value="2"/>
</dbReference>
<evidence type="ECO:0008006" key="5">
    <source>
        <dbReference type="Google" id="ProtNLM"/>
    </source>
</evidence>
<dbReference type="Proteomes" id="UP001164459">
    <property type="component" value="Chromosome"/>
</dbReference>
<name>A0ABY7GSI7_9BACT</name>
<evidence type="ECO:0000256" key="1">
    <source>
        <dbReference type="ARBA" id="ARBA00023157"/>
    </source>
</evidence>
<dbReference type="PROSITE" id="PS50068">
    <property type="entry name" value="LDLRA_2"/>
    <property type="match status" value="2"/>
</dbReference>
<evidence type="ECO:0000256" key="2">
    <source>
        <dbReference type="SAM" id="SignalP"/>
    </source>
</evidence>
<gene>
    <name evidence="3" type="ORF">O0S08_27210</name>
</gene>